<dbReference type="GO" id="GO:0032259">
    <property type="term" value="P:methylation"/>
    <property type="evidence" value="ECO:0007669"/>
    <property type="project" value="UniProtKB-KW"/>
</dbReference>
<evidence type="ECO:0000313" key="7">
    <source>
        <dbReference type="Proteomes" id="UP000054567"/>
    </source>
</evidence>
<dbReference type="OrthoDB" id="414133at2759"/>
<feature type="compositionally biased region" description="Basic and acidic residues" evidence="5">
    <location>
        <begin position="419"/>
        <end position="433"/>
    </location>
</feature>
<evidence type="ECO:0000256" key="2">
    <source>
        <dbReference type="ARBA" id="ARBA00022603"/>
    </source>
</evidence>
<dbReference type="Proteomes" id="UP000054567">
    <property type="component" value="Unassembled WGS sequence"/>
</dbReference>
<reference evidence="6 7" key="1">
    <citation type="submission" date="2007-06" db="EMBL/GenBank/DDBJ databases">
        <title>The Genome Sequence of Coccidioides posadasii RMSCC_3488.</title>
        <authorList>
            <consortium name="Coccidioides Genome Resources Consortium"/>
            <consortium name="The Broad Institute Genome Sequencing Platform"/>
            <person name="Henn M.R."/>
            <person name="Sykes S."/>
            <person name="Young S."/>
            <person name="Jaffe D."/>
            <person name="Berlin A."/>
            <person name="Alvarez P."/>
            <person name="Butler J."/>
            <person name="Gnerre S."/>
            <person name="Grabherr M."/>
            <person name="Mauceli E."/>
            <person name="Brockman W."/>
            <person name="Kodira C."/>
            <person name="Alvarado L."/>
            <person name="Zeng Q."/>
            <person name="Crawford M."/>
            <person name="Antoine C."/>
            <person name="Devon K."/>
            <person name="Galgiani J."/>
            <person name="Orsborn K."/>
            <person name="Lewis M.L."/>
            <person name="Nusbaum C."/>
            <person name="Galagan J."/>
            <person name="Birren B."/>
        </authorList>
    </citation>
    <scope>NUCLEOTIDE SEQUENCE [LARGE SCALE GENOMIC DNA]</scope>
    <source>
        <strain evidence="6 7">RMSCC 3488</strain>
    </source>
</reference>
<dbReference type="GO" id="GO:0003886">
    <property type="term" value="F:DNA (cytosine-5-)-methyltransferase activity"/>
    <property type="evidence" value="ECO:0007669"/>
    <property type="project" value="UniProtKB-EC"/>
</dbReference>
<keyword evidence="2 6" id="KW-0489">Methyltransferase</keyword>
<protein>
    <recommendedName>
        <fullName evidence="1">DNA (cytosine-5-)-methyltransferase</fullName>
        <ecNumber evidence="1">2.1.1.37</ecNumber>
    </recommendedName>
</protein>
<dbReference type="SUPFAM" id="SSF53335">
    <property type="entry name" value="S-adenosyl-L-methionine-dependent methyltransferases"/>
    <property type="match status" value="1"/>
</dbReference>
<dbReference type="GO" id="GO:0005634">
    <property type="term" value="C:nucleus"/>
    <property type="evidence" value="ECO:0007669"/>
    <property type="project" value="TreeGrafter"/>
</dbReference>
<dbReference type="AlphaFoldDB" id="A0A0J6IJ82"/>
<keyword evidence="3 6" id="KW-0808">Transferase</keyword>
<dbReference type="EMBL" id="DS268113">
    <property type="protein sequence ID" value="KMM71962.1"/>
    <property type="molecule type" value="Genomic_DNA"/>
</dbReference>
<organism evidence="6 7">
    <name type="scientific">Coccidioides posadasii RMSCC 3488</name>
    <dbReference type="NCBI Taxonomy" id="454284"/>
    <lineage>
        <taxon>Eukaryota</taxon>
        <taxon>Fungi</taxon>
        <taxon>Dikarya</taxon>
        <taxon>Ascomycota</taxon>
        <taxon>Pezizomycotina</taxon>
        <taxon>Eurotiomycetes</taxon>
        <taxon>Eurotiomycetidae</taxon>
        <taxon>Onygenales</taxon>
        <taxon>Onygenaceae</taxon>
        <taxon>Coccidioides</taxon>
    </lineage>
</organism>
<dbReference type="PANTHER" id="PTHR10629:SF52">
    <property type="entry name" value="DNA (CYTOSINE-5)-METHYLTRANSFERASE 1"/>
    <property type="match status" value="1"/>
</dbReference>
<feature type="region of interest" description="Disordered" evidence="5">
    <location>
        <begin position="408"/>
        <end position="433"/>
    </location>
</feature>
<sequence>MVRMVCSVGDLGFTTGARGQSCSRLDQRTVLDDRPVRPLEMDSAMPWVILQAPSRRVRLSTGDSTMKTYPLSFTATIGETLQKYIRVWNKTLRKLRAVEQAVIFLHQQEGPTRPGGSHTAAFVELAGGDESRSQYIFGDRFCGAEGVWRGTLQAGLHIRCGFDKCPKAMETYRLNFTSAVGETCEVALFLTNDSEDIIVDILHFSPPCQTFSSAKTIAAATDSANEACIFSSRELLLKVKPRVATMEETSGLQERHKQFLYATIHTFVDLGYSIRWKFSEAIQQSFKYTSKLQTIIPIAPIPATLSSRLFLRTPLQRPSLAMMVTTSILMGMAFGEISFCSTPGKDQFLERDDVAEHFGATAATGSLSVGAFKTPTAQTNKAATGNAFQKSARRLGLFSAFDKHFPKEEAGKTSSANDQGEKFENKDTFLDEN</sequence>
<dbReference type="PANTHER" id="PTHR10629">
    <property type="entry name" value="CYTOSINE-SPECIFIC METHYLTRANSFERASE"/>
    <property type="match status" value="1"/>
</dbReference>
<evidence type="ECO:0000313" key="6">
    <source>
        <dbReference type="EMBL" id="KMM71962.1"/>
    </source>
</evidence>
<dbReference type="VEuPathDB" id="FungiDB:CPAG_08262"/>
<keyword evidence="4" id="KW-0949">S-adenosyl-L-methionine</keyword>
<dbReference type="InterPro" id="IPR001525">
    <property type="entry name" value="C5_MeTfrase"/>
</dbReference>
<dbReference type="InterPro" id="IPR050390">
    <property type="entry name" value="C5-Methyltransferase"/>
</dbReference>
<reference evidence="7" key="3">
    <citation type="journal article" date="2010" name="Genome Res.">
        <title>Population genomic sequencing of Coccidioides fungi reveals recent hybridization and transposon control.</title>
        <authorList>
            <person name="Neafsey D.E."/>
            <person name="Barker B.M."/>
            <person name="Sharpton T.J."/>
            <person name="Stajich J.E."/>
            <person name="Park D.J."/>
            <person name="Whiston E."/>
            <person name="Hung C.-Y."/>
            <person name="McMahan C."/>
            <person name="White J."/>
            <person name="Sykes S."/>
            <person name="Heiman D."/>
            <person name="Young S."/>
            <person name="Zeng Q."/>
            <person name="Abouelleil A."/>
            <person name="Aftuck L."/>
            <person name="Bessette D."/>
            <person name="Brown A."/>
            <person name="FitzGerald M."/>
            <person name="Lui A."/>
            <person name="Macdonald J.P."/>
            <person name="Priest M."/>
            <person name="Orbach M.J."/>
            <person name="Galgiani J.N."/>
            <person name="Kirkland T.N."/>
            <person name="Cole G.T."/>
            <person name="Birren B.W."/>
            <person name="Henn M.R."/>
            <person name="Taylor J.W."/>
            <person name="Rounsley S.D."/>
        </authorList>
    </citation>
    <scope>NUCLEOTIDE SEQUENCE [LARGE SCALE GENOMIC DNA]</scope>
    <source>
        <strain evidence="7">RMSCC 3488</strain>
    </source>
</reference>
<dbReference type="InterPro" id="IPR029063">
    <property type="entry name" value="SAM-dependent_MTases_sf"/>
</dbReference>
<accession>A0A0J6IJ82</accession>
<evidence type="ECO:0000256" key="1">
    <source>
        <dbReference type="ARBA" id="ARBA00011975"/>
    </source>
</evidence>
<dbReference type="GO" id="GO:0044027">
    <property type="term" value="P:negative regulation of gene expression via chromosomal CpG island methylation"/>
    <property type="evidence" value="ECO:0007669"/>
    <property type="project" value="TreeGrafter"/>
</dbReference>
<dbReference type="EC" id="2.1.1.37" evidence="1"/>
<dbReference type="Gene3D" id="3.40.50.150">
    <property type="entry name" value="Vaccinia Virus protein VP39"/>
    <property type="match status" value="1"/>
</dbReference>
<evidence type="ECO:0000256" key="4">
    <source>
        <dbReference type="ARBA" id="ARBA00022691"/>
    </source>
</evidence>
<evidence type="ECO:0000256" key="3">
    <source>
        <dbReference type="ARBA" id="ARBA00022679"/>
    </source>
</evidence>
<reference evidence="7" key="2">
    <citation type="journal article" date="2009" name="Genome Res.">
        <title>Comparative genomic analyses of the human fungal pathogens Coccidioides and their relatives.</title>
        <authorList>
            <person name="Sharpton T.J."/>
            <person name="Stajich J.E."/>
            <person name="Rounsley S.D."/>
            <person name="Gardner M.J."/>
            <person name="Wortman J.R."/>
            <person name="Jordar V.S."/>
            <person name="Maiti R."/>
            <person name="Kodira C.D."/>
            <person name="Neafsey D.E."/>
            <person name="Zeng Q."/>
            <person name="Hung C.-Y."/>
            <person name="McMahan C."/>
            <person name="Muszewska A."/>
            <person name="Grynberg M."/>
            <person name="Mandel M.A."/>
            <person name="Kellner E.M."/>
            <person name="Barker B.M."/>
            <person name="Galgiani J.N."/>
            <person name="Orbach M.J."/>
            <person name="Kirkland T.N."/>
            <person name="Cole G.T."/>
            <person name="Henn M.R."/>
            <person name="Birren B.W."/>
            <person name="Taylor J.W."/>
        </authorList>
    </citation>
    <scope>NUCLEOTIDE SEQUENCE [LARGE SCALE GENOMIC DNA]</scope>
    <source>
        <strain evidence="7">RMSCC 3488</strain>
    </source>
</reference>
<gene>
    <name evidence="6" type="ORF">CPAG_08262</name>
</gene>
<dbReference type="GO" id="GO:0003677">
    <property type="term" value="F:DNA binding"/>
    <property type="evidence" value="ECO:0007669"/>
    <property type="project" value="TreeGrafter"/>
</dbReference>
<evidence type="ECO:0000256" key="5">
    <source>
        <dbReference type="SAM" id="MobiDB-lite"/>
    </source>
</evidence>
<dbReference type="Pfam" id="PF00145">
    <property type="entry name" value="DNA_methylase"/>
    <property type="match status" value="1"/>
</dbReference>
<proteinExistence type="predicted"/>
<name>A0A0J6IJ82_COCPO</name>